<dbReference type="Gene3D" id="3.90.320.10">
    <property type="match status" value="1"/>
</dbReference>
<protein>
    <submittedName>
        <fullName evidence="2">Probable DNA repair protein</fullName>
    </submittedName>
</protein>
<evidence type="ECO:0000313" key="3">
    <source>
        <dbReference type="Proteomes" id="UP000199345"/>
    </source>
</evidence>
<organism evidence="2 3">
    <name type="scientific">Nitrosomonas marina</name>
    <dbReference type="NCBI Taxonomy" id="917"/>
    <lineage>
        <taxon>Bacteria</taxon>
        <taxon>Pseudomonadati</taxon>
        <taxon>Pseudomonadota</taxon>
        <taxon>Betaproteobacteria</taxon>
        <taxon>Nitrosomonadales</taxon>
        <taxon>Nitrosomonadaceae</taxon>
        <taxon>Nitrosomonas</taxon>
    </lineage>
</organism>
<accession>A0A1I0AWF7</accession>
<dbReference type="Proteomes" id="UP000199345">
    <property type="component" value="Unassembled WGS sequence"/>
</dbReference>
<sequence length="928" mass="105313">MRKSLPLNQLSFHEFTRRLNSENAAAVSVVTPNRRLAQVLKDSFSREQSNRQNAVWRTPDILPITAFVERIYQDAVYSIHSVEIPLLLTVIQAQALWQTIIQTSETGSELLNTSQTAQSAYEAWQIVHAWRLTSDMHAYFLNDDCSAFQEWMEQYQSVLRENQYIDPACLVDLVVELYTQIELNRPDNLYCYGFELLTPQQYFLLSELQALGTAVHCIIPPYLNHQKIGNANIARMSCRNTQEEIFQAATWARSRLEADCSVSIGIVVPALTNCRSTVQRIFQEVMQPDVLDALPQAQSLQRNQPFNISLGLPLTAYPVVDLALSVLSLVQSGLPFDCASNLLRSPFLMGGESEMHQRAMLCMHMRQQAEPFVTLEQLVSLLHIVSRQSRQDTGNCQTQNPVLLEIFTTLLSFSKTDLPQKSHHAAYAKLFLQMLQIVGFPGERTLDSTEYQTVIKWQEIVADFATLDYVLESTSYAAAVEKLKAVAANTLFQPQTPHTPIQILGVMEAAGMVFDHLWVLGLSEDHWPMPSRPNPFLPYELQKKAGIPMKSTDEALNYSRQLQKNWLCGAKEVVLSHPKFSDVADAQTIAPSSLIRGIPERTTAVQHYKLHRDLIVDTARVERIIDHHVNLSKVPKVSGGTAVIKDYAACPFRAWARYRLRIMYKDKPHVGLNARERGLLVHRVLHLLWQELKSKETLDTVLQADLEKILCSIANRAIEEIGQWRPCALSERFRALERQRLIHLMREWLEIEKKRDSFSIAATEKKYMLQLGDLALQVRVDRVDRLANGQFLIIDYKTRSYSINSMLGERLDEPQLPLYLVMAESEGPTVAGVAFAAISPGQMGFSAIVNETGLLPGIKAFNELTACAQFSTWHGLTTKWRQDLTDLANGFINGDARVLPKRYPLTCQYCDLHALCRIHERLKNSNEE</sequence>
<dbReference type="Pfam" id="PF12705">
    <property type="entry name" value="PDDEXK_1"/>
    <property type="match status" value="1"/>
</dbReference>
<dbReference type="InterPro" id="IPR019925">
    <property type="entry name" value="DNA_repair_protein_predicted"/>
</dbReference>
<reference evidence="3" key="1">
    <citation type="submission" date="2016-10" db="EMBL/GenBank/DDBJ databases">
        <authorList>
            <person name="Varghese N."/>
            <person name="Submissions S."/>
        </authorList>
    </citation>
    <scope>NUCLEOTIDE SEQUENCE [LARGE SCALE GENOMIC DNA]</scope>
    <source>
        <strain evidence="3">Nm71</strain>
    </source>
</reference>
<dbReference type="InterPro" id="IPR027417">
    <property type="entry name" value="P-loop_NTPase"/>
</dbReference>
<dbReference type="OrthoDB" id="9761147at2"/>
<feature type="domain" description="PD-(D/E)XK endonuclease-like" evidence="1">
    <location>
        <begin position="644"/>
        <end position="917"/>
    </location>
</feature>
<keyword evidence="3" id="KW-1185">Reference proteome</keyword>
<dbReference type="SUPFAM" id="SSF52540">
    <property type="entry name" value="P-loop containing nucleoside triphosphate hydrolases"/>
    <property type="match status" value="1"/>
</dbReference>
<gene>
    <name evidence="2" type="ORF">SAMN05216326_10899</name>
</gene>
<dbReference type="InterPro" id="IPR011604">
    <property type="entry name" value="PDDEXK-like_dom_sf"/>
</dbReference>
<evidence type="ECO:0000313" key="2">
    <source>
        <dbReference type="EMBL" id="SES98717.1"/>
    </source>
</evidence>
<proteinExistence type="predicted"/>
<dbReference type="AlphaFoldDB" id="A0A1I0AWF7"/>
<dbReference type="InterPro" id="IPR038726">
    <property type="entry name" value="PDDEXK_AddAB-type"/>
</dbReference>
<evidence type="ECO:0000259" key="1">
    <source>
        <dbReference type="Pfam" id="PF12705"/>
    </source>
</evidence>
<dbReference type="NCBIfam" id="TIGR03623">
    <property type="entry name" value="probable DNA repair protein"/>
    <property type="match status" value="1"/>
</dbReference>
<name>A0A1I0AWF7_9PROT</name>
<dbReference type="EMBL" id="FOIA01000008">
    <property type="protein sequence ID" value="SES98717.1"/>
    <property type="molecule type" value="Genomic_DNA"/>
</dbReference>
<dbReference type="RefSeq" id="WP_090657427.1">
    <property type="nucleotide sequence ID" value="NZ_FOIA01000008.1"/>
</dbReference>